<feature type="region of interest" description="Disordered" evidence="3">
    <location>
        <begin position="1"/>
        <end position="22"/>
    </location>
</feature>
<dbReference type="PANTHER" id="PTHR13102">
    <property type="entry name" value="NUCLEOLAR PROTEIN 9"/>
    <property type="match status" value="1"/>
</dbReference>
<dbReference type="SUPFAM" id="SSF48371">
    <property type="entry name" value="ARM repeat"/>
    <property type="match status" value="2"/>
</dbReference>
<dbReference type="InterPro" id="IPR040000">
    <property type="entry name" value="NOP9"/>
</dbReference>
<evidence type="ECO:0000256" key="2">
    <source>
        <dbReference type="PROSITE-ProRule" id="PRU00317"/>
    </source>
</evidence>
<dbReference type="GO" id="GO:0000480">
    <property type="term" value="P:endonucleolytic cleavage in 5'-ETS of tricistronic rRNA transcript (SSU-rRNA, 5.8S rRNA, LSU-rRNA)"/>
    <property type="evidence" value="ECO:0007669"/>
    <property type="project" value="TreeGrafter"/>
</dbReference>
<protein>
    <recommendedName>
        <fullName evidence="6">Nucleolar protein 9</fullName>
    </recommendedName>
</protein>
<evidence type="ECO:0000313" key="4">
    <source>
        <dbReference type="EMBL" id="CAH2097326.1"/>
    </source>
</evidence>
<comment type="caution">
    <text evidence="4">The sequence shown here is derived from an EMBL/GenBank/DDBJ whole genome shotgun (WGS) entry which is preliminary data.</text>
</comment>
<dbReference type="Pfam" id="PF22493">
    <property type="entry name" value="PUF_NOP9"/>
    <property type="match status" value="1"/>
</dbReference>
<dbReference type="Gene3D" id="1.25.10.10">
    <property type="entry name" value="Leucine-rich Repeat Variant"/>
    <property type="match status" value="2"/>
</dbReference>
<reference evidence="4" key="1">
    <citation type="submission" date="2022-03" db="EMBL/GenBank/DDBJ databases">
        <authorList>
            <person name="Tunstrom K."/>
        </authorList>
    </citation>
    <scope>NUCLEOTIDE SEQUENCE</scope>
</reference>
<dbReference type="GO" id="GO:0003723">
    <property type="term" value="F:RNA binding"/>
    <property type="evidence" value="ECO:0007669"/>
    <property type="project" value="InterPro"/>
</dbReference>
<dbReference type="SMART" id="SM00025">
    <property type="entry name" value="Pumilio"/>
    <property type="match status" value="4"/>
</dbReference>
<evidence type="ECO:0000256" key="1">
    <source>
        <dbReference type="ARBA" id="ARBA00022737"/>
    </source>
</evidence>
<dbReference type="GO" id="GO:0030688">
    <property type="term" value="C:preribosome, small subunit precursor"/>
    <property type="evidence" value="ECO:0007669"/>
    <property type="project" value="TreeGrafter"/>
</dbReference>
<keyword evidence="5" id="KW-1185">Reference proteome</keyword>
<gene>
    <name evidence="4" type="ORF">EEDITHA_LOCUS12565</name>
</gene>
<dbReference type="GO" id="GO:0000447">
    <property type="term" value="P:endonucleolytic cleavage in ITS1 to separate SSU-rRNA from 5.8S rRNA and LSU-rRNA from tricistronic rRNA transcript (SSU-rRNA, 5.8S rRNA, LSU-rRNA)"/>
    <property type="evidence" value="ECO:0007669"/>
    <property type="project" value="TreeGrafter"/>
</dbReference>
<evidence type="ECO:0008006" key="6">
    <source>
        <dbReference type="Google" id="ProtNLM"/>
    </source>
</evidence>
<dbReference type="GO" id="GO:0000056">
    <property type="term" value="P:ribosomal small subunit export from nucleus"/>
    <property type="evidence" value="ECO:0007669"/>
    <property type="project" value="TreeGrafter"/>
</dbReference>
<accession>A0AAU9UHH0</accession>
<dbReference type="EMBL" id="CAKOGL010000018">
    <property type="protein sequence ID" value="CAH2097326.1"/>
    <property type="molecule type" value="Genomic_DNA"/>
</dbReference>
<dbReference type="AlphaFoldDB" id="A0AAU9UHH0"/>
<dbReference type="GO" id="GO:0000472">
    <property type="term" value="P:endonucleolytic cleavage to generate mature 5'-end of SSU-rRNA from (SSU-rRNA, 5.8S rRNA, LSU-rRNA)"/>
    <property type="evidence" value="ECO:0007669"/>
    <property type="project" value="TreeGrafter"/>
</dbReference>
<evidence type="ECO:0000256" key="3">
    <source>
        <dbReference type="SAM" id="MobiDB-lite"/>
    </source>
</evidence>
<dbReference type="InterPro" id="IPR001313">
    <property type="entry name" value="Pumilio_RNA-bd_rpt"/>
</dbReference>
<proteinExistence type="predicted"/>
<dbReference type="InterPro" id="IPR016024">
    <property type="entry name" value="ARM-type_fold"/>
</dbReference>
<dbReference type="GO" id="GO:0005730">
    <property type="term" value="C:nucleolus"/>
    <property type="evidence" value="ECO:0007669"/>
    <property type="project" value="TreeGrafter"/>
</dbReference>
<feature type="compositionally biased region" description="Basic residues" evidence="3">
    <location>
        <begin position="11"/>
        <end position="21"/>
    </location>
</feature>
<name>A0AAU9UHH0_EUPED</name>
<dbReference type="InterPro" id="IPR011989">
    <property type="entry name" value="ARM-like"/>
</dbReference>
<feature type="repeat" description="Pumilio" evidence="2">
    <location>
        <begin position="553"/>
        <end position="588"/>
    </location>
</feature>
<dbReference type="Proteomes" id="UP001153954">
    <property type="component" value="Unassembled WGS sequence"/>
</dbReference>
<sequence>MSENSVDNNPNKKRQRKKRKNFLSNAKKYAKKGQMGRGTQIPEELYQYFVGILDVIKQGIEDPDERTSLVNNVLERTKGEELNVIGNQLGCRLVELLLPYSSEEDLQRYIDVLSPELRRLCSDNFTSHVVETLLRVSCERATKHLQTSDDLPDEVPKKKIKLEKQSNGYSKGHIEACHEFTIKICKYALNNLEDFVWDQYANHILRSALKCLSGITLLPGEKPKVNLFKETVQDKKGIPPHQTEMKYKIVPDEFQEIVKEFANRLSAWPQFKDLPYQNLTSALLQVLLYAVKNVDKNLTKSLVKKLLNESFAPEDWETTGADEKKEDKLDLDAEANNEQNVTGSNLPPVFESESAVRLLEAALFVSKKKTYTQIYARCFINRLGQLATLPMLNFTVQRLIDTCHIKEEFEPMFEELSSKYSALLACGNTGVLVALAKACLRTKAKQMQFVQNLEKALNCSEPENQKHFPVQCLKLLPLGTNDNKEYFINVHGSVILQTILDFQRPAKPVSGLLELSSEELVYIFSDPKGCHVADAFCKGQFVGVKARDKLIWKLKGYYQKLALSQHGSRAFEQIFEAASPEQKVKIMTEISDKSNLLNSTNYGRLIATKLDVNTFKVSQKKWEESRKKIDK</sequence>
<dbReference type="PROSITE" id="PS50302">
    <property type="entry name" value="PUM"/>
    <property type="match status" value="1"/>
</dbReference>
<dbReference type="PANTHER" id="PTHR13102:SF0">
    <property type="entry name" value="NUCLEOLAR PROTEIN 9"/>
    <property type="match status" value="1"/>
</dbReference>
<keyword evidence="1" id="KW-0677">Repeat</keyword>
<organism evidence="4 5">
    <name type="scientific">Euphydryas editha</name>
    <name type="common">Edith's checkerspot</name>
    <dbReference type="NCBI Taxonomy" id="104508"/>
    <lineage>
        <taxon>Eukaryota</taxon>
        <taxon>Metazoa</taxon>
        <taxon>Ecdysozoa</taxon>
        <taxon>Arthropoda</taxon>
        <taxon>Hexapoda</taxon>
        <taxon>Insecta</taxon>
        <taxon>Pterygota</taxon>
        <taxon>Neoptera</taxon>
        <taxon>Endopterygota</taxon>
        <taxon>Lepidoptera</taxon>
        <taxon>Glossata</taxon>
        <taxon>Ditrysia</taxon>
        <taxon>Papilionoidea</taxon>
        <taxon>Nymphalidae</taxon>
        <taxon>Nymphalinae</taxon>
        <taxon>Euphydryas</taxon>
    </lineage>
</organism>
<dbReference type="GO" id="GO:0030686">
    <property type="term" value="C:90S preribosome"/>
    <property type="evidence" value="ECO:0007669"/>
    <property type="project" value="TreeGrafter"/>
</dbReference>
<evidence type="ECO:0000313" key="5">
    <source>
        <dbReference type="Proteomes" id="UP001153954"/>
    </source>
</evidence>